<reference evidence="2 3" key="1">
    <citation type="submission" date="2017-08" db="EMBL/GenBank/DDBJ databases">
        <title>Infants hospitalized years apart are colonized by the same room-sourced microbial strains.</title>
        <authorList>
            <person name="Brooks B."/>
            <person name="Olm M.R."/>
            <person name="Firek B.A."/>
            <person name="Baker R."/>
            <person name="Thomas B.C."/>
            <person name="Morowitz M.J."/>
            <person name="Banfield J.F."/>
        </authorList>
    </citation>
    <scope>NUCLEOTIDE SEQUENCE [LARGE SCALE GENOMIC DNA]</scope>
    <source>
        <strain evidence="2">S2_003_000_R2_14</strain>
    </source>
</reference>
<accession>A0A2W5W5U5</accession>
<sequence length="234" mass="25583">MGQGALRREGCDAQRMTDSIERARTAAKRLKVFPLPPVVLLPGSAAPLHIFEPRYREMVKDALETDGMFALAQVMPGQEALLSGAPALEEMVCIGTIGMHEAVEDGRYNLVLVGLVRARLKRELPSQRQYREFEAELVEDEDVQPGTDDALKNAVVELVARVPTEVGKRVAQVASRVSGGALADVIASTFLQDPQRRFEVLNETDVAARLAVVTEELLSLIGSIKPRKPEGLMN</sequence>
<dbReference type="InterPro" id="IPR003111">
    <property type="entry name" value="Lon_prtase_N"/>
</dbReference>
<gene>
    <name evidence="2" type="ORF">DI536_01390</name>
</gene>
<dbReference type="InterPro" id="IPR015947">
    <property type="entry name" value="PUA-like_sf"/>
</dbReference>
<comment type="caution">
    <text evidence="2">The sequence shown here is derived from an EMBL/GenBank/DDBJ whole genome shotgun (WGS) entry which is preliminary data.</text>
</comment>
<dbReference type="PROSITE" id="PS51787">
    <property type="entry name" value="LON_N"/>
    <property type="match status" value="1"/>
</dbReference>
<organism evidence="2 3">
    <name type="scientific">Archangium gephyra</name>
    <dbReference type="NCBI Taxonomy" id="48"/>
    <lineage>
        <taxon>Bacteria</taxon>
        <taxon>Pseudomonadati</taxon>
        <taxon>Myxococcota</taxon>
        <taxon>Myxococcia</taxon>
        <taxon>Myxococcales</taxon>
        <taxon>Cystobacterineae</taxon>
        <taxon>Archangiaceae</taxon>
        <taxon>Archangium</taxon>
    </lineage>
</organism>
<keyword evidence="2" id="KW-0378">Hydrolase</keyword>
<dbReference type="Gene3D" id="2.30.130.40">
    <property type="entry name" value="LON domain-like"/>
    <property type="match status" value="1"/>
</dbReference>
<dbReference type="EMBL" id="QFQP01000001">
    <property type="protein sequence ID" value="PZR18561.1"/>
    <property type="molecule type" value="Genomic_DNA"/>
</dbReference>
<dbReference type="InterPro" id="IPR046336">
    <property type="entry name" value="Lon_prtase_N_sf"/>
</dbReference>
<dbReference type="PANTHER" id="PTHR46732">
    <property type="entry name" value="ATP-DEPENDENT PROTEASE LA (LON) DOMAIN PROTEIN"/>
    <property type="match status" value="1"/>
</dbReference>
<dbReference type="PANTHER" id="PTHR46732:SF8">
    <property type="entry name" value="ATP-DEPENDENT PROTEASE LA (LON) DOMAIN PROTEIN"/>
    <property type="match status" value="1"/>
</dbReference>
<dbReference type="AlphaFoldDB" id="A0A2W5W5U5"/>
<evidence type="ECO:0000313" key="2">
    <source>
        <dbReference type="EMBL" id="PZR18561.1"/>
    </source>
</evidence>
<evidence type="ECO:0000259" key="1">
    <source>
        <dbReference type="PROSITE" id="PS51787"/>
    </source>
</evidence>
<protein>
    <submittedName>
        <fullName evidence="2">ATP-dependent protease</fullName>
    </submittedName>
</protein>
<dbReference type="Pfam" id="PF02190">
    <property type="entry name" value="LON_substr_bdg"/>
    <property type="match status" value="1"/>
</dbReference>
<dbReference type="GO" id="GO:0008233">
    <property type="term" value="F:peptidase activity"/>
    <property type="evidence" value="ECO:0007669"/>
    <property type="project" value="UniProtKB-KW"/>
</dbReference>
<dbReference type="SUPFAM" id="SSF88697">
    <property type="entry name" value="PUA domain-like"/>
    <property type="match status" value="1"/>
</dbReference>
<dbReference type="GO" id="GO:0006508">
    <property type="term" value="P:proteolysis"/>
    <property type="evidence" value="ECO:0007669"/>
    <property type="project" value="UniProtKB-KW"/>
</dbReference>
<proteinExistence type="predicted"/>
<dbReference type="SMART" id="SM00464">
    <property type="entry name" value="LON"/>
    <property type="match status" value="1"/>
</dbReference>
<name>A0A2W5W5U5_9BACT</name>
<evidence type="ECO:0000313" key="3">
    <source>
        <dbReference type="Proteomes" id="UP000249061"/>
    </source>
</evidence>
<keyword evidence="2" id="KW-0645">Protease</keyword>
<dbReference type="Proteomes" id="UP000249061">
    <property type="component" value="Unassembled WGS sequence"/>
</dbReference>
<feature type="domain" description="Lon N-terminal" evidence="1">
    <location>
        <begin position="30"/>
        <end position="221"/>
    </location>
</feature>